<evidence type="ECO:0000313" key="3">
    <source>
        <dbReference type="EMBL" id="CTQ45772.1"/>
    </source>
</evidence>
<dbReference type="Proteomes" id="UP000048926">
    <property type="component" value="Unassembled WGS sequence"/>
</dbReference>
<dbReference type="OrthoDB" id="8448547at2"/>
<organism evidence="3 4">
    <name type="scientific">Roseibium aggregatum</name>
    <dbReference type="NCBI Taxonomy" id="187304"/>
    <lineage>
        <taxon>Bacteria</taxon>
        <taxon>Pseudomonadati</taxon>
        <taxon>Pseudomonadota</taxon>
        <taxon>Alphaproteobacteria</taxon>
        <taxon>Hyphomicrobiales</taxon>
        <taxon>Stappiaceae</taxon>
        <taxon>Roseibium</taxon>
    </lineage>
</organism>
<proteinExistence type="predicted"/>
<feature type="coiled-coil region" evidence="1">
    <location>
        <begin position="607"/>
        <end position="634"/>
    </location>
</feature>
<sequence length="878" mass="90866">MTNTERRISVVIDASRAEAGARRVTSALNDIRGAGERAENGLNRTENGVRRLNRSSGGLISSLGQVRAALAGVGAALGLREIARIADTYQLIDARLKLATGSAQKASVAFAELRALADDTGQSFSGTAELFTSLQRATADLGTSQEDLMSTTRTINNLVRVSGADAQSAAAAITQLSQGLASGTLRGDEFNSVAEQLPAILEVISQATGKTRGELREMAAQGQITAELVLTSLLGAADGAQALADGMGQTIGQAYQRATNAVEAFIAALSQNTGFANLLKAALNGLASSFDFLTANVDTVVKLLQAGAFAAAPAIFLQIASAARVAGAAIAIAFSANPIGLLITAIGLAAGVLTAFRDDIEIVAGTGITLGDAMTVAWGYVKDAISAVGEAVQGAGNYISEIASAAESLIPGIGEAFKTTGETIAQVVRGWYNLVIGAFIGIPQAAASALQLMVKVFVTAFSRVREITLAAMNDVKNIIATLGQDTSFSNLKAEIEKGFDTGFSEGATAIIDTAVGNLTRDYVGEAASELQAVADAAKSELDSRLVNARNSRQANEFAAADSASVDAFNSQGQAAGTNYFGDNTDRINQETAAILNQAGARGANASAASAEGAAKKAASMVEDLTRENELLQQVQQGRYSSLETAQQELAIRKQLTGATEQQIQKVIELKAANDNLKTSLENQRQLGEQIGSTIASSFEDAIFSGKSLQEVLKGLALDLAKLIFRATVGRAITNFFGGLFGGGGGLPLPFANGGAFMNGHVVPFANGGAFVNRPTPFPMTGGRTGLMGEAGPEAIIPLARGRNGKLGVQMSGAASETRTTGGNVISFGDVNVTVEGNNRDGAEIGEEASREFMRQVEQKMDERIFNAQRPGGLLHKVA</sequence>
<name>A0A0M6Y6P9_9HYPH</name>
<evidence type="ECO:0000313" key="4">
    <source>
        <dbReference type="Proteomes" id="UP000048926"/>
    </source>
</evidence>
<dbReference type="NCBIfam" id="TIGR02675">
    <property type="entry name" value="tape_meas_nterm"/>
    <property type="match status" value="1"/>
</dbReference>
<protein>
    <submittedName>
        <fullName evidence="3">Tape measure domain protein</fullName>
    </submittedName>
</protein>
<keyword evidence="4" id="KW-1185">Reference proteome</keyword>
<dbReference type="InterPro" id="IPR013491">
    <property type="entry name" value="Tape_meas_N"/>
</dbReference>
<feature type="domain" description="Tape measure protein N-terminal" evidence="2">
    <location>
        <begin position="80"/>
        <end position="270"/>
    </location>
</feature>
<evidence type="ECO:0000256" key="1">
    <source>
        <dbReference type="SAM" id="Coils"/>
    </source>
</evidence>
<dbReference type="AlphaFoldDB" id="A0A0M6Y6P9"/>
<keyword evidence="1" id="KW-0175">Coiled coil</keyword>
<gene>
    <name evidence="3" type="ORF">LAL4801_04227</name>
</gene>
<dbReference type="RefSeq" id="WP_055659013.1">
    <property type="nucleotide sequence ID" value="NZ_CXST01000002.1"/>
</dbReference>
<reference evidence="4" key="1">
    <citation type="submission" date="2015-07" db="EMBL/GenBank/DDBJ databases">
        <authorList>
            <person name="Rodrigo-Torres Lidia"/>
            <person name="Arahal R.David."/>
        </authorList>
    </citation>
    <scope>NUCLEOTIDE SEQUENCE [LARGE SCALE GENOMIC DNA]</scope>
    <source>
        <strain evidence="4">CECT 4801</strain>
    </source>
</reference>
<evidence type="ECO:0000259" key="2">
    <source>
        <dbReference type="Pfam" id="PF20155"/>
    </source>
</evidence>
<dbReference type="Pfam" id="PF20155">
    <property type="entry name" value="TMP_3"/>
    <property type="match status" value="1"/>
</dbReference>
<dbReference type="EMBL" id="CXST01000002">
    <property type="protein sequence ID" value="CTQ45772.1"/>
    <property type="molecule type" value="Genomic_DNA"/>
</dbReference>
<accession>A0A0M6Y6P9</accession>